<gene>
    <name evidence="5" type="primary">LOC106476653</name>
</gene>
<dbReference type="PANTHER" id="PTHR10554:SF1">
    <property type="entry name" value="FI16515P1"/>
    <property type="match status" value="1"/>
</dbReference>
<evidence type="ECO:0000256" key="1">
    <source>
        <dbReference type="ARBA" id="ARBA00004496"/>
    </source>
</evidence>
<sequence>MFQESDYVDDRRHCFLVQTGHSQSRYFSAESRTDLLRIETAWNRAIYNAVTKLGSKTFSVIYNGRTGGLTLDWTMGFALYDTEAKWYVWKYRFSQLKSSSDDGLNKLKLHFQDPETRKVEVQELESSSLHSLLFCLHAFLSAKVTSVDPGFLHSS</sequence>
<evidence type="ECO:0000256" key="2">
    <source>
        <dbReference type="ARBA" id="ARBA00022490"/>
    </source>
</evidence>
<dbReference type="PANTHER" id="PTHR10554">
    <property type="entry name" value="SYNTROPHIN"/>
    <property type="match status" value="1"/>
</dbReference>
<comment type="subcellular location">
    <subcellularLocation>
        <location evidence="1">Cytoplasm</location>
    </subcellularLocation>
</comment>
<evidence type="ECO:0000313" key="5">
    <source>
        <dbReference type="RefSeq" id="XP_022236172.1"/>
    </source>
</evidence>
<protein>
    <submittedName>
        <fullName evidence="5">Gamma-1-syntrophin-like</fullName>
    </submittedName>
</protein>
<accession>A0ABM1RXR7</accession>
<evidence type="ECO:0000313" key="4">
    <source>
        <dbReference type="Proteomes" id="UP000694941"/>
    </source>
</evidence>
<evidence type="ECO:0000259" key="3">
    <source>
        <dbReference type="PROSITE" id="PS50003"/>
    </source>
</evidence>
<dbReference type="InterPro" id="IPR001849">
    <property type="entry name" value="PH_domain"/>
</dbReference>
<dbReference type="Pfam" id="PF23012">
    <property type="entry name" value="Syntrophin_4th"/>
    <property type="match status" value="1"/>
</dbReference>
<keyword evidence="2" id="KW-0963">Cytoplasm</keyword>
<feature type="domain" description="PH" evidence="3">
    <location>
        <begin position="1"/>
        <end position="51"/>
    </location>
</feature>
<organism evidence="4 5">
    <name type="scientific">Limulus polyphemus</name>
    <name type="common">Atlantic horseshoe crab</name>
    <dbReference type="NCBI Taxonomy" id="6850"/>
    <lineage>
        <taxon>Eukaryota</taxon>
        <taxon>Metazoa</taxon>
        <taxon>Ecdysozoa</taxon>
        <taxon>Arthropoda</taxon>
        <taxon>Chelicerata</taxon>
        <taxon>Merostomata</taxon>
        <taxon>Xiphosura</taxon>
        <taxon>Limulidae</taxon>
        <taxon>Limulus</taxon>
    </lineage>
</organism>
<dbReference type="InterPro" id="IPR015482">
    <property type="entry name" value="Syntrophin"/>
</dbReference>
<name>A0ABM1RXR7_LIMPO</name>
<dbReference type="PROSITE" id="PS50003">
    <property type="entry name" value="PH_DOMAIN"/>
    <property type="match status" value="1"/>
</dbReference>
<dbReference type="Proteomes" id="UP000694941">
    <property type="component" value="Unplaced"/>
</dbReference>
<dbReference type="RefSeq" id="XP_022236172.1">
    <property type="nucleotide sequence ID" value="XM_022380464.1"/>
</dbReference>
<dbReference type="GeneID" id="106476653"/>
<keyword evidence="4" id="KW-1185">Reference proteome</keyword>
<dbReference type="InterPro" id="IPR055108">
    <property type="entry name" value="Syntrophin_4th"/>
</dbReference>
<proteinExistence type="predicted"/>
<reference evidence="5" key="1">
    <citation type="submission" date="2025-08" db="UniProtKB">
        <authorList>
            <consortium name="RefSeq"/>
        </authorList>
    </citation>
    <scope>IDENTIFICATION</scope>
    <source>
        <tissue evidence="5">Muscle</tissue>
    </source>
</reference>